<dbReference type="CDD" id="cd00066">
    <property type="entry name" value="G-alpha"/>
    <property type="match status" value="1"/>
</dbReference>
<comment type="caution">
    <text evidence="7">The sequence shown here is derived from an EMBL/GenBank/DDBJ whole genome shotgun (WGS) entry which is preliminary data.</text>
</comment>
<evidence type="ECO:0000313" key="8">
    <source>
        <dbReference type="Proteomes" id="UP001465976"/>
    </source>
</evidence>
<dbReference type="SUPFAM" id="SSF52540">
    <property type="entry name" value="P-loop containing nucleoside triphosphate hydrolases"/>
    <property type="match status" value="1"/>
</dbReference>
<accession>A0ABR3F4E1</accession>
<dbReference type="Gene3D" id="1.10.400.10">
    <property type="entry name" value="GI Alpha 1, domain 2-like"/>
    <property type="match status" value="1"/>
</dbReference>
<dbReference type="InterPro" id="IPR011025">
    <property type="entry name" value="GproteinA_insert"/>
</dbReference>
<evidence type="ECO:0000313" key="7">
    <source>
        <dbReference type="EMBL" id="KAL0570081.1"/>
    </source>
</evidence>
<organism evidence="7 8">
    <name type="scientific">Marasmius crinis-equi</name>
    <dbReference type="NCBI Taxonomy" id="585013"/>
    <lineage>
        <taxon>Eukaryota</taxon>
        <taxon>Fungi</taxon>
        <taxon>Dikarya</taxon>
        <taxon>Basidiomycota</taxon>
        <taxon>Agaricomycotina</taxon>
        <taxon>Agaricomycetes</taxon>
        <taxon>Agaricomycetidae</taxon>
        <taxon>Agaricales</taxon>
        <taxon>Marasmiineae</taxon>
        <taxon>Marasmiaceae</taxon>
        <taxon>Marasmius</taxon>
    </lineage>
</organism>
<gene>
    <name evidence="7" type="primary">GPA2_2</name>
    <name evidence="7" type="ORF">V5O48_011875</name>
</gene>
<dbReference type="InterPro" id="IPR001019">
    <property type="entry name" value="Gprotein_alpha_su"/>
</dbReference>
<name>A0ABR3F4E1_9AGAR</name>
<sequence>MGIRATREKERSDEIDKQITEDRKRMGGDCKILVLGVPGSGKSTIVKQMRIEQENGLPESERATYRPVIHQNILDSVHTIILAMHESNTQFSTAQNALFADRILQYNLDETNSLAISSEIADVIHQFWQDSAVHQILAEEKDSLDLMDNAPYLLSDTSRIGSPDYLPSEVDVLRSYKATRDLTETKFKFGRSALSMTMIEVGQRTTERRKWIHHFESVTSVLFCIALSDYDKLPVWGTDTNRLQDSLATFESIINCRWFFRSSFLLFMNKIDLFKQKLTRVPLERHFSEYTGGNDVNKAAKFILWKFMQANRARLSVYPHLVQATATTDKNNIKLVYAAVKETILQNAVMSSNIFKNRLQEVSVTHPDDAEQRCHAFCAFGTCLLL</sequence>
<dbReference type="SMART" id="SM00275">
    <property type="entry name" value="G_alpha"/>
    <property type="match status" value="1"/>
</dbReference>
<dbReference type="EMBL" id="JBAHYK010000997">
    <property type="protein sequence ID" value="KAL0570081.1"/>
    <property type="molecule type" value="Genomic_DNA"/>
</dbReference>
<keyword evidence="5" id="KW-0807">Transducer</keyword>
<dbReference type="Proteomes" id="UP001465976">
    <property type="component" value="Unassembled WGS sequence"/>
</dbReference>
<evidence type="ECO:0000256" key="5">
    <source>
        <dbReference type="ARBA" id="ARBA00023224"/>
    </source>
</evidence>
<evidence type="ECO:0000256" key="1">
    <source>
        <dbReference type="ARBA" id="ARBA00022723"/>
    </source>
</evidence>
<evidence type="ECO:0000256" key="4">
    <source>
        <dbReference type="ARBA" id="ARBA00023134"/>
    </source>
</evidence>
<dbReference type="PROSITE" id="PS51882">
    <property type="entry name" value="G_ALPHA"/>
    <property type="match status" value="1"/>
</dbReference>
<protein>
    <submittedName>
        <fullName evidence="7">Guanine nucleotide-binding protein alpha-2 subunit</fullName>
    </submittedName>
</protein>
<evidence type="ECO:0000256" key="3">
    <source>
        <dbReference type="ARBA" id="ARBA00022842"/>
    </source>
</evidence>
<reference evidence="7 8" key="1">
    <citation type="submission" date="2024-02" db="EMBL/GenBank/DDBJ databases">
        <title>A draft genome for the cacao thread blight pathogen Marasmius crinis-equi.</title>
        <authorList>
            <person name="Cohen S.P."/>
            <person name="Baruah I.K."/>
            <person name="Amoako-Attah I."/>
            <person name="Bukari Y."/>
            <person name="Meinhardt L.W."/>
            <person name="Bailey B.A."/>
        </authorList>
    </citation>
    <scope>NUCLEOTIDE SEQUENCE [LARGE SCALE GENOMIC DNA]</scope>
    <source>
        <strain evidence="7 8">GH-76</strain>
    </source>
</reference>
<keyword evidence="1" id="KW-0479">Metal-binding</keyword>
<dbReference type="PANTHER" id="PTHR10218:SF369">
    <property type="entry name" value="GUANINE NUCLEOTIDE-BINDING PROTEIN ALPHA-2 SUBUNIT"/>
    <property type="match status" value="1"/>
</dbReference>
<dbReference type="PANTHER" id="PTHR10218">
    <property type="entry name" value="GTP-BINDING PROTEIN ALPHA SUBUNIT"/>
    <property type="match status" value="1"/>
</dbReference>
<dbReference type="Pfam" id="PF00503">
    <property type="entry name" value="G-alpha"/>
    <property type="match status" value="1"/>
</dbReference>
<keyword evidence="3" id="KW-0460">Magnesium</keyword>
<keyword evidence="4" id="KW-0342">GTP-binding</keyword>
<dbReference type="InterPro" id="IPR027417">
    <property type="entry name" value="P-loop_NTPase"/>
</dbReference>
<dbReference type="SUPFAM" id="SSF47895">
    <property type="entry name" value="Transducin (alpha subunit), insertion domain"/>
    <property type="match status" value="1"/>
</dbReference>
<dbReference type="Gene3D" id="3.40.50.300">
    <property type="entry name" value="P-loop containing nucleotide triphosphate hydrolases"/>
    <property type="match status" value="1"/>
</dbReference>
<evidence type="ECO:0000256" key="6">
    <source>
        <dbReference type="SAM" id="MobiDB-lite"/>
    </source>
</evidence>
<dbReference type="PRINTS" id="PR00318">
    <property type="entry name" value="GPROTEINA"/>
</dbReference>
<evidence type="ECO:0000256" key="2">
    <source>
        <dbReference type="ARBA" id="ARBA00022741"/>
    </source>
</evidence>
<feature type="region of interest" description="Disordered" evidence="6">
    <location>
        <begin position="1"/>
        <end position="21"/>
    </location>
</feature>
<keyword evidence="2" id="KW-0547">Nucleotide-binding</keyword>
<keyword evidence="8" id="KW-1185">Reference proteome</keyword>
<proteinExistence type="predicted"/>